<protein>
    <submittedName>
        <fullName evidence="1">Uncharacterized protein</fullName>
    </submittedName>
</protein>
<dbReference type="OrthoDB" id="3250044at2759"/>
<dbReference type="Proteomes" id="UP000027195">
    <property type="component" value="Unassembled WGS sequence"/>
</dbReference>
<dbReference type="AlphaFoldDB" id="A0A067LRE4"/>
<reference evidence="2" key="1">
    <citation type="journal article" date="2014" name="Proc. Natl. Acad. Sci. U.S.A.">
        <title>Extensive sampling of basidiomycete genomes demonstrates inadequacy of the white-rot/brown-rot paradigm for wood decay fungi.</title>
        <authorList>
            <person name="Riley R."/>
            <person name="Salamov A.A."/>
            <person name="Brown D.W."/>
            <person name="Nagy L.G."/>
            <person name="Floudas D."/>
            <person name="Held B.W."/>
            <person name="Levasseur A."/>
            <person name="Lombard V."/>
            <person name="Morin E."/>
            <person name="Otillar R."/>
            <person name="Lindquist E.A."/>
            <person name="Sun H."/>
            <person name="LaButti K.M."/>
            <person name="Schmutz J."/>
            <person name="Jabbour D."/>
            <person name="Luo H."/>
            <person name="Baker S.E."/>
            <person name="Pisabarro A.G."/>
            <person name="Walton J.D."/>
            <person name="Blanchette R.A."/>
            <person name="Henrissat B."/>
            <person name="Martin F."/>
            <person name="Cullen D."/>
            <person name="Hibbett D.S."/>
            <person name="Grigoriev I.V."/>
        </authorList>
    </citation>
    <scope>NUCLEOTIDE SEQUENCE [LARGE SCALE GENOMIC DNA]</scope>
    <source>
        <strain evidence="2">FD-172 SS1</strain>
    </source>
</reference>
<gene>
    <name evidence="1" type="ORF">BOTBODRAFT_39967</name>
</gene>
<proteinExistence type="predicted"/>
<accession>A0A067LRE4</accession>
<sequence length="174" mass="19714">MSSVTPSDREAIAVLCKNHNETHDMWKHNFRCCVVYKSYFVKYHSHRFIRFEYETQKYIHSMTIDDPSALRVLKVVKYFAPEGRMAYLVMGFIDHATPADGAPEKVADALIASVPAPAGLVLGSVGDGPASHRVFKDYRTPLLFFEYVGFAKLHEQGAPTLLYMFTRSTSTRQS</sequence>
<evidence type="ECO:0000313" key="1">
    <source>
        <dbReference type="EMBL" id="KDQ05788.1"/>
    </source>
</evidence>
<keyword evidence="2" id="KW-1185">Reference proteome</keyword>
<dbReference type="InParanoid" id="A0A067LRE4"/>
<organism evidence="1 2">
    <name type="scientific">Botryobasidium botryosum (strain FD-172 SS1)</name>
    <dbReference type="NCBI Taxonomy" id="930990"/>
    <lineage>
        <taxon>Eukaryota</taxon>
        <taxon>Fungi</taxon>
        <taxon>Dikarya</taxon>
        <taxon>Basidiomycota</taxon>
        <taxon>Agaricomycotina</taxon>
        <taxon>Agaricomycetes</taxon>
        <taxon>Cantharellales</taxon>
        <taxon>Botryobasidiaceae</taxon>
        <taxon>Botryobasidium</taxon>
    </lineage>
</organism>
<evidence type="ECO:0000313" key="2">
    <source>
        <dbReference type="Proteomes" id="UP000027195"/>
    </source>
</evidence>
<name>A0A067LRE4_BOTB1</name>
<dbReference type="EMBL" id="KL198187">
    <property type="protein sequence ID" value="KDQ05788.1"/>
    <property type="molecule type" value="Genomic_DNA"/>
</dbReference>
<dbReference type="HOGENOM" id="CLU_1815947_0_0_1"/>